<evidence type="ECO:0000256" key="5">
    <source>
        <dbReference type="ARBA" id="ARBA00022989"/>
    </source>
</evidence>
<dbReference type="PROSITE" id="PS50928">
    <property type="entry name" value="ABC_TM1"/>
    <property type="match status" value="1"/>
</dbReference>
<dbReference type="Gene3D" id="1.10.3720.10">
    <property type="entry name" value="MetI-like"/>
    <property type="match status" value="1"/>
</dbReference>
<proteinExistence type="inferred from homology"/>
<evidence type="ECO:0000256" key="6">
    <source>
        <dbReference type="ARBA" id="ARBA00023136"/>
    </source>
</evidence>
<comment type="caution">
    <text evidence="9">The sequence shown here is derived from an EMBL/GenBank/DDBJ whole genome shotgun (WGS) entry which is preliminary data.</text>
</comment>
<name>A0ABS9TE44_9PSEU</name>
<feature type="domain" description="ABC transmembrane type-1" evidence="8">
    <location>
        <begin position="74"/>
        <end position="266"/>
    </location>
</feature>
<evidence type="ECO:0000259" key="8">
    <source>
        <dbReference type="PROSITE" id="PS50928"/>
    </source>
</evidence>
<dbReference type="PANTHER" id="PTHR43744:SF6">
    <property type="entry name" value="ABC TRANSPORTER PERMEASE PROTEIN YESQ-RELATED"/>
    <property type="match status" value="1"/>
</dbReference>
<comment type="similarity">
    <text evidence="7">Belongs to the binding-protein-dependent transport system permease family.</text>
</comment>
<keyword evidence="5 7" id="KW-1133">Transmembrane helix</keyword>
<accession>A0ABS9TE44</accession>
<protein>
    <submittedName>
        <fullName evidence="9">Carbohydrate ABC transporter permease</fullName>
    </submittedName>
</protein>
<dbReference type="Proteomes" id="UP001299970">
    <property type="component" value="Unassembled WGS sequence"/>
</dbReference>
<dbReference type="RefSeq" id="WP_241036809.1">
    <property type="nucleotide sequence ID" value="NZ_BAAAJF010000036.1"/>
</dbReference>
<dbReference type="Pfam" id="PF00528">
    <property type="entry name" value="BPD_transp_1"/>
    <property type="match status" value="1"/>
</dbReference>
<evidence type="ECO:0000256" key="2">
    <source>
        <dbReference type="ARBA" id="ARBA00022448"/>
    </source>
</evidence>
<keyword evidence="6 7" id="KW-0472">Membrane</keyword>
<dbReference type="EMBL" id="JAKXMK010000011">
    <property type="protein sequence ID" value="MCH6166772.1"/>
    <property type="molecule type" value="Genomic_DNA"/>
</dbReference>
<dbReference type="InterPro" id="IPR035906">
    <property type="entry name" value="MetI-like_sf"/>
</dbReference>
<sequence length="281" mass="30869">MNAMSTRVRRAVWHAAALAILVVLLYPVAWTIGASFKPSTDIVGSLELFPAEPTGANYARAAEGIAGVSVWTFFRNSVVLAGLAVIGTVASSAMAGYAFARLRFRGRGLMFTMMIGTLLLPFHVMIIPQYIIFQRAGLIDTFVPLLIGKFLATEAFFVFLIVQFMRTLPKELDEAATIDGCGHLRLFWNVILPLSRPALITVSIFTFIWTWNDFLGPLLYLNSPENYPLPIALQAFIDQTTTSDYGAMIAMSLLALVPVLLFFLAFQRYLVEGVATSGVKG</sequence>
<dbReference type="CDD" id="cd06261">
    <property type="entry name" value="TM_PBP2"/>
    <property type="match status" value="1"/>
</dbReference>
<reference evidence="9 10" key="1">
    <citation type="submission" date="2022-03" db="EMBL/GenBank/DDBJ databases">
        <title>Pseudonocardia alaer sp. nov., a novel actinomycete isolated from reed forest soil.</title>
        <authorList>
            <person name="Wang L."/>
        </authorList>
    </citation>
    <scope>NUCLEOTIDE SEQUENCE [LARGE SCALE GENOMIC DNA]</scope>
    <source>
        <strain evidence="9 10">Y-16303</strain>
    </source>
</reference>
<keyword evidence="3" id="KW-1003">Cell membrane</keyword>
<evidence type="ECO:0000256" key="1">
    <source>
        <dbReference type="ARBA" id="ARBA00004651"/>
    </source>
</evidence>
<evidence type="ECO:0000256" key="3">
    <source>
        <dbReference type="ARBA" id="ARBA00022475"/>
    </source>
</evidence>
<feature type="transmembrane region" description="Helical" evidence="7">
    <location>
        <begin position="12"/>
        <end position="32"/>
    </location>
</feature>
<evidence type="ECO:0000256" key="4">
    <source>
        <dbReference type="ARBA" id="ARBA00022692"/>
    </source>
</evidence>
<feature type="transmembrane region" description="Helical" evidence="7">
    <location>
        <begin position="186"/>
        <end position="211"/>
    </location>
</feature>
<evidence type="ECO:0000313" key="10">
    <source>
        <dbReference type="Proteomes" id="UP001299970"/>
    </source>
</evidence>
<gene>
    <name evidence="9" type="ORF">MMF94_13875</name>
</gene>
<keyword evidence="2 7" id="KW-0813">Transport</keyword>
<dbReference type="InterPro" id="IPR000515">
    <property type="entry name" value="MetI-like"/>
</dbReference>
<evidence type="ECO:0000313" key="9">
    <source>
        <dbReference type="EMBL" id="MCH6166772.1"/>
    </source>
</evidence>
<feature type="transmembrane region" description="Helical" evidence="7">
    <location>
        <begin position="145"/>
        <end position="165"/>
    </location>
</feature>
<feature type="transmembrane region" description="Helical" evidence="7">
    <location>
        <begin position="78"/>
        <end position="99"/>
    </location>
</feature>
<dbReference type="SUPFAM" id="SSF161098">
    <property type="entry name" value="MetI-like"/>
    <property type="match status" value="1"/>
</dbReference>
<dbReference type="PANTHER" id="PTHR43744">
    <property type="entry name" value="ABC TRANSPORTER PERMEASE PROTEIN MG189-RELATED-RELATED"/>
    <property type="match status" value="1"/>
</dbReference>
<evidence type="ECO:0000256" key="7">
    <source>
        <dbReference type="RuleBase" id="RU363032"/>
    </source>
</evidence>
<keyword evidence="4 7" id="KW-0812">Transmembrane</keyword>
<comment type="subcellular location">
    <subcellularLocation>
        <location evidence="1 7">Cell membrane</location>
        <topology evidence="1 7">Multi-pass membrane protein</topology>
    </subcellularLocation>
</comment>
<feature type="transmembrane region" description="Helical" evidence="7">
    <location>
        <begin position="111"/>
        <end position="133"/>
    </location>
</feature>
<keyword evidence="10" id="KW-1185">Reference proteome</keyword>
<feature type="transmembrane region" description="Helical" evidence="7">
    <location>
        <begin position="245"/>
        <end position="266"/>
    </location>
</feature>
<organism evidence="9 10">
    <name type="scientific">Pseudonocardia alaniniphila</name>
    <dbReference type="NCBI Taxonomy" id="75291"/>
    <lineage>
        <taxon>Bacteria</taxon>
        <taxon>Bacillati</taxon>
        <taxon>Actinomycetota</taxon>
        <taxon>Actinomycetes</taxon>
        <taxon>Pseudonocardiales</taxon>
        <taxon>Pseudonocardiaceae</taxon>
        <taxon>Pseudonocardia</taxon>
    </lineage>
</organism>